<dbReference type="Proteomes" id="UP001499930">
    <property type="component" value="Unassembled WGS sequence"/>
</dbReference>
<accession>A0ABN3XRL2</accession>
<organism evidence="1 2">
    <name type="scientific">Streptosporangium longisporum</name>
    <dbReference type="NCBI Taxonomy" id="46187"/>
    <lineage>
        <taxon>Bacteria</taxon>
        <taxon>Bacillati</taxon>
        <taxon>Actinomycetota</taxon>
        <taxon>Actinomycetes</taxon>
        <taxon>Streptosporangiales</taxon>
        <taxon>Streptosporangiaceae</taxon>
        <taxon>Streptosporangium</taxon>
    </lineage>
</organism>
<protein>
    <submittedName>
        <fullName evidence="1">Uncharacterized protein</fullName>
    </submittedName>
</protein>
<dbReference type="RefSeq" id="WP_344888471.1">
    <property type="nucleotide sequence ID" value="NZ_BAAAWD010000004.1"/>
</dbReference>
<keyword evidence="2" id="KW-1185">Reference proteome</keyword>
<proteinExistence type="predicted"/>
<dbReference type="EMBL" id="BAAAWD010000004">
    <property type="protein sequence ID" value="GAA2990603.1"/>
    <property type="molecule type" value="Genomic_DNA"/>
</dbReference>
<gene>
    <name evidence="1" type="ORF">GCM10017559_08310</name>
</gene>
<sequence>MTTPEIPAERIVDGHGLQIVNVFNREGEFVRQLRHRGTEEQARAEARRGFMHPTTPGYADTVAVVQGWDTATRQAFAATVARLHGK</sequence>
<comment type="caution">
    <text evidence="1">The sequence shown here is derived from an EMBL/GenBank/DDBJ whole genome shotgun (WGS) entry which is preliminary data.</text>
</comment>
<reference evidence="1 2" key="1">
    <citation type="journal article" date="2019" name="Int. J. Syst. Evol. Microbiol.">
        <title>The Global Catalogue of Microorganisms (GCM) 10K type strain sequencing project: providing services to taxonomists for standard genome sequencing and annotation.</title>
        <authorList>
            <consortium name="The Broad Institute Genomics Platform"/>
            <consortium name="The Broad Institute Genome Sequencing Center for Infectious Disease"/>
            <person name="Wu L."/>
            <person name="Ma J."/>
        </authorList>
    </citation>
    <scope>NUCLEOTIDE SEQUENCE [LARGE SCALE GENOMIC DNA]</scope>
    <source>
        <strain evidence="1 2">JCM 3106</strain>
    </source>
</reference>
<evidence type="ECO:0000313" key="2">
    <source>
        <dbReference type="Proteomes" id="UP001499930"/>
    </source>
</evidence>
<name>A0ABN3XRL2_9ACTN</name>
<evidence type="ECO:0000313" key="1">
    <source>
        <dbReference type="EMBL" id="GAA2990603.1"/>
    </source>
</evidence>